<name>A0A8H5D2M1_9AGAR</name>
<reference evidence="5 6" key="1">
    <citation type="journal article" date="2020" name="ISME J.">
        <title>Uncovering the hidden diversity of litter-decomposition mechanisms in mushroom-forming fungi.</title>
        <authorList>
            <person name="Floudas D."/>
            <person name="Bentzer J."/>
            <person name="Ahren D."/>
            <person name="Johansson T."/>
            <person name="Persson P."/>
            <person name="Tunlid A."/>
        </authorList>
    </citation>
    <scope>NUCLEOTIDE SEQUENCE [LARGE SCALE GENOMIC DNA]</scope>
    <source>
        <strain evidence="5 6">CBS 146.42</strain>
    </source>
</reference>
<evidence type="ECO:0000313" key="6">
    <source>
        <dbReference type="Proteomes" id="UP000559027"/>
    </source>
</evidence>
<accession>A0A8H5D2M1</accession>
<evidence type="ECO:0000256" key="2">
    <source>
        <dbReference type="ARBA" id="ARBA00023128"/>
    </source>
</evidence>
<evidence type="ECO:0000256" key="3">
    <source>
        <dbReference type="ARBA" id="ARBA00023136"/>
    </source>
</evidence>
<organism evidence="5 6">
    <name type="scientific">Leucocoprinus leucothites</name>
    <dbReference type="NCBI Taxonomy" id="201217"/>
    <lineage>
        <taxon>Eukaryota</taxon>
        <taxon>Fungi</taxon>
        <taxon>Dikarya</taxon>
        <taxon>Basidiomycota</taxon>
        <taxon>Agaricomycotina</taxon>
        <taxon>Agaricomycetes</taxon>
        <taxon>Agaricomycetidae</taxon>
        <taxon>Agaricales</taxon>
        <taxon>Agaricineae</taxon>
        <taxon>Agaricaceae</taxon>
        <taxon>Leucocoprinus</taxon>
    </lineage>
</organism>
<dbReference type="GO" id="GO:0015986">
    <property type="term" value="P:proton motive force-driven ATP synthesis"/>
    <property type="evidence" value="ECO:0007669"/>
    <property type="project" value="TreeGrafter"/>
</dbReference>
<keyword evidence="6" id="KW-1185">Reference proteome</keyword>
<feature type="compositionally biased region" description="Low complexity" evidence="4">
    <location>
        <begin position="32"/>
        <end position="46"/>
    </location>
</feature>
<dbReference type="EMBL" id="JAACJO010000013">
    <property type="protein sequence ID" value="KAF5351022.1"/>
    <property type="molecule type" value="Genomic_DNA"/>
</dbReference>
<evidence type="ECO:0000256" key="1">
    <source>
        <dbReference type="ARBA" id="ARBA00004325"/>
    </source>
</evidence>
<keyword evidence="3" id="KW-0472">Membrane</keyword>
<protein>
    <submittedName>
        <fullName evidence="5">Uncharacterized protein</fullName>
    </submittedName>
</protein>
<comment type="subcellular location">
    <subcellularLocation>
        <location evidence="1">Mitochondrion membrane</location>
    </subcellularLocation>
</comment>
<gene>
    <name evidence="5" type="ORF">D9756_008217</name>
</gene>
<comment type="caution">
    <text evidence="5">The sequence shown here is derived from an EMBL/GenBank/DDBJ whole genome shotgun (WGS) entry which is preliminary data.</text>
</comment>
<dbReference type="OrthoDB" id="2094445at2759"/>
<keyword evidence="2" id="KW-0496">Mitochondrion</keyword>
<evidence type="ECO:0000313" key="5">
    <source>
        <dbReference type="EMBL" id="KAF5351022.1"/>
    </source>
</evidence>
<dbReference type="PANTHER" id="PTHR28074:SF1">
    <property type="entry name" value="ATP SYNTHASE SUBUNIT K, MITOCHONDRIAL"/>
    <property type="match status" value="1"/>
</dbReference>
<dbReference type="Proteomes" id="UP000559027">
    <property type="component" value="Unassembled WGS sequence"/>
</dbReference>
<evidence type="ECO:0000256" key="4">
    <source>
        <dbReference type="SAM" id="MobiDB-lite"/>
    </source>
</evidence>
<dbReference type="GO" id="GO:0031966">
    <property type="term" value="C:mitochondrial membrane"/>
    <property type="evidence" value="ECO:0007669"/>
    <property type="project" value="UniProtKB-SubCell"/>
</dbReference>
<dbReference type="PANTHER" id="PTHR28074">
    <property type="entry name" value="ATP SYNTHASE SUBUNIT K, MITOCHONDRIAL"/>
    <property type="match status" value="1"/>
</dbReference>
<feature type="region of interest" description="Disordered" evidence="4">
    <location>
        <begin position="32"/>
        <end position="59"/>
    </location>
</feature>
<proteinExistence type="predicted"/>
<dbReference type="Pfam" id="PF11022">
    <property type="entry name" value="ATP19"/>
    <property type="match status" value="1"/>
</dbReference>
<sequence length="78" mass="8355">MTYTILGRAVRNEHLALGVLLTAFGGGYFASRGGSSSSRPVPQSVQQAKASVPVSAGSSEEEEFIKKFVEEAEKENKH</sequence>
<dbReference type="InterPro" id="IPR021278">
    <property type="entry name" value="ATP19"/>
</dbReference>
<dbReference type="AlphaFoldDB" id="A0A8H5D2M1"/>